<keyword evidence="3 4" id="KW-0067">ATP-binding</keyword>
<dbReference type="PROSITE" id="PS50011">
    <property type="entry name" value="PROTEIN_KINASE_DOM"/>
    <property type="match status" value="1"/>
</dbReference>
<dbReference type="InterPro" id="IPR008271">
    <property type="entry name" value="Ser/Thr_kinase_AS"/>
</dbReference>
<dbReference type="CDD" id="cd14016">
    <property type="entry name" value="STKc_CK1"/>
    <property type="match status" value="1"/>
</dbReference>
<comment type="caution">
    <text evidence="7">The sequence shown here is derived from an EMBL/GenBank/DDBJ whole genome shotgun (WGS) entry which is preliminary data.</text>
</comment>
<reference evidence="7 8" key="1">
    <citation type="submission" date="2024-08" db="EMBL/GenBank/DDBJ databases">
        <authorList>
            <person name="Cucini C."/>
            <person name="Frati F."/>
        </authorList>
    </citation>
    <scope>NUCLEOTIDE SEQUENCE [LARGE SCALE GENOMIC DNA]</scope>
</reference>
<protein>
    <recommendedName>
        <fullName evidence="1">non-specific serine/threonine protein kinase</fullName>
        <ecNumber evidence="1">2.7.11.1</ecNumber>
    </recommendedName>
</protein>
<evidence type="ECO:0000259" key="6">
    <source>
        <dbReference type="PROSITE" id="PS50011"/>
    </source>
</evidence>
<dbReference type="Pfam" id="PF00069">
    <property type="entry name" value="Pkinase"/>
    <property type="match status" value="1"/>
</dbReference>
<dbReference type="InterPro" id="IPR017441">
    <property type="entry name" value="Protein_kinase_ATP_BS"/>
</dbReference>
<evidence type="ECO:0000256" key="4">
    <source>
        <dbReference type="PROSITE-ProRule" id="PRU10141"/>
    </source>
</evidence>
<dbReference type="InterPro" id="IPR011009">
    <property type="entry name" value="Kinase-like_dom_sf"/>
</dbReference>
<name>A0ABP1Q4Q7_9HEXA</name>
<evidence type="ECO:0000256" key="1">
    <source>
        <dbReference type="ARBA" id="ARBA00012513"/>
    </source>
</evidence>
<dbReference type="EMBL" id="CAXLJM020000019">
    <property type="protein sequence ID" value="CAL8085436.1"/>
    <property type="molecule type" value="Genomic_DNA"/>
</dbReference>
<organism evidence="7 8">
    <name type="scientific">Orchesella dallaii</name>
    <dbReference type="NCBI Taxonomy" id="48710"/>
    <lineage>
        <taxon>Eukaryota</taxon>
        <taxon>Metazoa</taxon>
        <taxon>Ecdysozoa</taxon>
        <taxon>Arthropoda</taxon>
        <taxon>Hexapoda</taxon>
        <taxon>Collembola</taxon>
        <taxon>Entomobryomorpha</taxon>
        <taxon>Entomobryoidea</taxon>
        <taxon>Orchesellidae</taxon>
        <taxon>Orchesellinae</taxon>
        <taxon>Orchesella</taxon>
    </lineage>
</organism>
<evidence type="ECO:0000256" key="2">
    <source>
        <dbReference type="ARBA" id="ARBA00022741"/>
    </source>
</evidence>
<gene>
    <name evidence="7" type="ORF">ODALV1_LOCUS6113</name>
</gene>
<dbReference type="PROSITE" id="PS00108">
    <property type="entry name" value="PROTEIN_KINASE_ST"/>
    <property type="match status" value="1"/>
</dbReference>
<accession>A0ABP1Q4Q7</accession>
<feature type="domain" description="Protein kinase" evidence="6">
    <location>
        <begin position="24"/>
        <end position="330"/>
    </location>
</feature>
<dbReference type="Proteomes" id="UP001642540">
    <property type="component" value="Unassembled WGS sequence"/>
</dbReference>
<evidence type="ECO:0000256" key="3">
    <source>
        <dbReference type="ARBA" id="ARBA00022840"/>
    </source>
</evidence>
<keyword evidence="5" id="KW-0723">Serine/threonine-protein kinase</keyword>
<dbReference type="InterPro" id="IPR000719">
    <property type="entry name" value="Prot_kinase_dom"/>
</dbReference>
<dbReference type="PANTHER" id="PTHR11909">
    <property type="entry name" value="CASEIN KINASE-RELATED"/>
    <property type="match status" value="1"/>
</dbReference>
<keyword evidence="5" id="KW-0808">Transferase</keyword>
<dbReference type="InterPro" id="IPR050235">
    <property type="entry name" value="CK1_Ser-Thr_kinase"/>
</dbReference>
<keyword evidence="5" id="KW-0418">Kinase</keyword>
<evidence type="ECO:0000313" key="8">
    <source>
        <dbReference type="Proteomes" id="UP001642540"/>
    </source>
</evidence>
<dbReference type="Gene3D" id="1.10.510.10">
    <property type="entry name" value="Transferase(Phosphotransferase) domain 1"/>
    <property type="match status" value="1"/>
</dbReference>
<evidence type="ECO:0000313" key="7">
    <source>
        <dbReference type="EMBL" id="CAL8085436.1"/>
    </source>
</evidence>
<feature type="binding site" evidence="4">
    <location>
        <position position="58"/>
    </location>
    <ligand>
        <name>ATP</name>
        <dbReference type="ChEBI" id="CHEBI:30616"/>
    </ligand>
</feature>
<dbReference type="SMART" id="SM00220">
    <property type="entry name" value="S_TKc"/>
    <property type="match status" value="1"/>
</dbReference>
<proteinExistence type="inferred from homology"/>
<comment type="similarity">
    <text evidence="5">Belongs to the protein kinase superfamily.</text>
</comment>
<sequence length="330" mass="38051">MSRSSSLVSSNLDNQLIVVGGQKYKLLEKIGTGSFGDIYLGIRISNIKPGEIHEVAIKIESLDASHQILQLENQVYRALQAFRAGIPQFMGFKRDEELGYNVLVMELMGPSLDQLFDVCGRKFSEKTVLMLADQILERVAFLHSMSFIHRDIKPDNFLMGVGSKRQKVFMIDFGLAKQYRNPRTYKHISFHQSNRALTGTARYASINVHQGIQHSRRDDMESLGYMLIYFLRGSLPWMGITGSTKKQKCDKIKEVKLSTSLQKLCRGIPRGFAHFIVYCRGLKFDELPDYVEWRQKFQKMLRRMGYRNNDDMYDWTMLQPGEEGVAEFMT</sequence>
<dbReference type="SUPFAM" id="SSF56112">
    <property type="entry name" value="Protein kinase-like (PK-like)"/>
    <property type="match status" value="1"/>
</dbReference>
<keyword evidence="2 4" id="KW-0547">Nucleotide-binding</keyword>
<evidence type="ECO:0000256" key="5">
    <source>
        <dbReference type="RuleBase" id="RU000304"/>
    </source>
</evidence>
<dbReference type="PROSITE" id="PS00107">
    <property type="entry name" value="PROTEIN_KINASE_ATP"/>
    <property type="match status" value="1"/>
</dbReference>
<dbReference type="EC" id="2.7.11.1" evidence="1"/>
<keyword evidence="8" id="KW-1185">Reference proteome</keyword>